<dbReference type="AlphaFoldDB" id="A0A060YZ20"/>
<keyword evidence="1" id="KW-0472">Membrane</keyword>
<dbReference type="SMART" id="SM00409">
    <property type="entry name" value="IG"/>
    <property type="match status" value="1"/>
</dbReference>
<dbReference type="InterPro" id="IPR013783">
    <property type="entry name" value="Ig-like_fold"/>
</dbReference>
<evidence type="ECO:0000313" key="4">
    <source>
        <dbReference type="EMBL" id="CDQ97123.1"/>
    </source>
</evidence>
<evidence type="ECO:0000256" key="1">
    <source>
        <dbReference type="SAM" id="Phobius"/>
    </source>
</evidence>
<dbReference type="InterPro" id="IPR036179">
    <property type="entry name" value="Ig-like_dom_sf"/>
</dbReference>
<name>A0A060YZ20_ONCMY</name>
<dbReference type="InterPro" id="IPR013106">
    <property type="entry name" value="Ig_V-set"/>
</dbReference>
<protein>
    <recommendedName>
        <fullName evidence="3">Immunoglobulin domain-containing protein</fullName>
    </recommendedName>
</protein>
<feature type="transmembrane region" description="Helical" evidence="1">
    <location>
        <begin position="137"/>
        <end position="158"/>
    </location>
</feature>
<feature type="signal peptide" evidence="2">
    <location>
        <begin position="1"/>
        <end position="24"/>
    </location>
</feature>
<keyword evidence="2" id="KW-0732">Signal</keyword>
<sequence>MLTHALPFPGALIWVLATADVTNQQVTLGGTINLECDITVKYDIIWFVLRPNTTLSQATFTFVKQDKNLRSTAQFGSRFVPVYNKAVPTVDLTILNLTDSDLGLYYCGMWRDNVFEIGNGTQLTFTDQGSTVVGVDLPWLITLIFTPIISVFGSFLCIRYML</sequence>
<evidence type="ECO:0000256" key="2">
    <source>
        <dbReference type="SAM" id="SignalP"/>
    </source>
</evidence>
<reference evidence="4" key="1">
    <citation type="journal article" date="2014" name="Nat. Commun.">
        <title>The rainbow trout genome provides novel insights into evolution after whole-genome duplication in vertebrates.</title>
        <authorList>
            <person name="Berthelot C."/>
            <person name="Brunet F."/>
            <person name="Chalopin D."/>
            <person name="Juanchich A."/>
            <person name="Bernard M."/>
            <person name="Noel B."/>
            <person name="Bento P."/>
            <person name="Da Silva C."/>
            <person name="Labadie K."/>
            <person name="Alberti A."/>
            <person name="Aury J.M."/>
            <person name="Louis A."/>
            <person name="Dehais P."/>
            <person name="Bardou P."/>
            <person name="Montfort J."/>
            <person name="Klopp C."/>
            <person name="Cabau C."/>
            <person name="Gaspin C."/>
            <person name="Thorgaard G.H."/>
            <person name="Boussaha M."/>
            <person name="Quillet E."/>
            <person name="Guyomard R."/>
            <person name="Galiana D."/>
            <person name="Bobe J."/>
            <person name="Volff J.N."/>
            <person name="Genet C."/>
            <person name="Wincker P."/>
            <person name="Jaillon O."/>
            <person name="Roest Crollius H."/>
            <person name="Guiguen Y."/>
        </authorList>
    </citation>
    <scope>NUCLEOTIDE SEQUENCE [LARGE SCALE GENOMIC DNA]</scope>
</reference>
<organism evidence="4 5">
    <name type="scientific">Oncorhynchus mykiss</name>
    <name type="common">Rainbow trout</name>
    <name type="synonym">Salmo gairdneri</name>
    <dbReference type="NCBI Taxonomy" id="8022"/>
    <lineage>
        <taxon>Eukaryota</taxon>
        <taxon>Metazoa</taxon>
        <taxon>Chordata</taxon>
        <taxon>Craniata</taxon>
        <taxon>Vertebrata</taxon>
        <taxon>Euteleostomi</taxon>
        <taxon>Actinopterygii</taxon>
        <taxon>Neopterygii</taxon>
        <taxon>Teleostei</taxon>
        <taxon>Protacanthopterygii</taxon>
        <taxon>Salmoniformes</taxon>
        <taxon>Salmonidae</taxon>
        <taxon>Salmoninae</taxon>
        <taxon>Oncorhynchus</taxon>
    </lineage>
</organism>
<keyword evidence="1" id="KW-0812">Transmembrane</keyword>
<dbReference type="Pfam" id="PF07686">
    <property type="entry name" value="V-set"/>
    <property type="match status" value="1"/>
</dbReference>
<dbReference type="Proteomes" id="UP000193380">
    <property type="component" value="Unassembled WGS sequence"/>
</dbReference>
<feature type="chain" id="PRO_5001592750" description="Immunoglobulin domain-containing protein" evidence="2">
    <location>
        <begin position="25"/>
        <end position="162"/>
    </location>
</feature>
<evidence type="ECO:0000259" key="3">
    <source>
        <dbReference type="SMART" id="SM00409"/>
    </source>
</evidence>
<dbReference type="PaxDb" id="8022-A0A060YZ20"/>
<keyword evidence="1" id="KW-1133">Transmembrane helix</keyword>
<feature type="domain" description="Immunoglobulin" evidence="3">
    <location>
        <begin position="21"/>
        <end position="126"/>
    </location>
</feature>
<evidence type="ECO:0000313" key="5">
    <source>
        <dbReference type="Proteomes" id="UP000193380"/>
    </source>
</evidence>
<gene>
    <name evidence="4" type="ORF">GSONMT00040261001</name>
</gene>
<accession>A0A060YZ20</accession>
<dbReference type="Gene3D" id="2.60.40.10">
    <property type="entry name" value="Immunoglobulins"/>
    <property type="match status" value="1"/>
</dbReference>
<proteinExistence type="predicted"/>
<dbReference type="EMBL" id="FR929039">
    <property type="protein sequence ID" value="CDQ97123.1"/>
    <property type="molecule type" value="Genomic_DNA"/>
</dbReference>
<dbReference type="InterPro" id="IPR003599">
    <property type="entry name" value="Ig_sub"/>
</dbReference>
<dbReference type="SUPFAM" id="SSF48726">
    <property type="entry name" value="Immunoglobulin"/>
    <property type="match status" value="1"/>
</dbReference>
<reference evidence="4" key="2">
    <citation type="submission" date="2014-03" db="EMBL/GenBank/DDBJ databases">
        <authorList>
            <person name="Genoscope - CEA"/>
        </authorList>
    </citation>
    <scope>NUCLEOTIDE SEQUENCE</scope>
</reference>